<evidence type="ECO:0000256" key="22">
    <source>
        <dbReference type="ARBA" id="ARBA00023270"/>
    </source>
</evidence>
<keyword evidence="12" id="KW-0479">Metal-binding</keyword>
<evidence type="ECO:0000313" key="29">
    <source>
        <dbReference type="Ensembl" id="ENSONIP00000073043.1"/>
    </source>
</evidence>
<dbReference type="PANTHER" id="PTHR11076:SF33">
    <property type="entry name" value="DNA POLYMERASE KAPPA"/>
    <property type="match status" value="1"/>
</dbReference>
<dbReference type="InterPro" id="IPR024728">
    <property type="entry name" value="PolY_HhH_motif"/>
</dbReference>
<dbReference type="GeneTree" id="ENSGT00940000156667"/>
<sequence length="449" mass="50984">MENGVASTKEEGFLSRMALNDNKAGMEGLDRDKINKIIMETSKGSKFYENELKRDQQVNQRITKMMLQKARITEQQLKKAQAQVEKVATALEKSRDLSRVIVHVDMDAFYAAVEMRDCPELKDKPMAVGSMSMLSTSNYHARKYGVRAAMPGFIAKKLCPSLVIVPLNFDKYRAVSNEIREIFADYDPNFQPLSLDEAYLDFTDHLEQRQHWPESSMILSNLPGIAPNMMLAKVCSDKNKPNGQYRLPSTREAVMDFIHNLPVRKVCGIGKVSEKMLNALGISTCSHLGQQMALLSLLFSETAWHHFLEVSLGLGSTYIPRHEERKSMSTERTFKELSKVEEQLSLCRELCEDLAEDMKKEGLKGKTVTLKLKNVNFEVKTRAMTLPCAVATVDEIFAVAKDLLKTEIENESPQPLRLRLMGSREEVKSQSSERPKQRKKRFCSKGFVD</sequence>
<dbReference type="InterPro" id="IPR036775">
    <property type="entry name" value="DNA_pol_Y-fam_lit_finger_sf"/>
</dbReference>
<evidence type="ECO:0000256" key="23">
    <source>
        <dbReference type="ARBA" id="ARBA00049244"/>
    </source>
</evidence>
<dbReference type="GO" id="GO:0006260">
    <property type="term" value="P:DNA replication"/>
    <property type="evidence" value="ECO:0007669"/>
    <property type="project" value="UniProtKB-KW"/>
</dbReference>
<dbReference type="Pfam" id="PF11798">
    <property type="entry name" value="IMS_HHH"/>
    <property type="match status" value="1"/>
</dbReference>
<keyword evidence="15" id="KW-0863">Zinc-finger</keyword>
<evidence type="ECO:0000256" key="27">
    <source>
        <dbReference type="SAM" id="MobiDB-lite"/>
    </source>
</evidence>
<proteinExistence type="inferred from homology"/>
<feature type="region of interest" description="Disordered" evidence="27">
    <location>
        <begin position="415"/>
        <end position="449"/>
    </location>
</feature>
<evidence type="ECO:0000256" key="21">
    <source>
        <dbReference type="ARBA" id="ARBA00023242"/>
    </source>
</evidence>
<dbReference type="CDD" id="cd03586">
    <property type="entry name" value="PolY_Pol_IV_kappa"/>
    <property type="match status" value="1"/>
</dbReference>
<evidence type="ECO:0000256" key="14">
    <source>
        <dbReference type="ARBA" id="ARBA00022763"/>
    </source>
</evidence>
<keyword evidence="10" id="KW-0548">Nucleotidyltransferase</keyword>
<evidence type="ECO:0000256" key="3">
    <source>
        <dbReference type="ARBA" id="ARBA00004123"/>
    </source>
</evidence>
<evidence type="ECO:0000256" key="20">
    <source>
        <dbReference type="ARBA" id="ARBA00023204"/>
    </source>
</evidence>
<evidence type="ECO:0000256" key="18">
    <source>
        <dbReference type="ARBA" id="ARBA00022932"/>
    </source>
</evidence>
<dbReference type="FunFam" id="3.40.1170.60:FF:000002">
    <property type="entry name" value="Polymerase (DNA directed) kappa"/>
    <property type="match status" value="1"/>
</dbReference>
<keyword evidence="17" id="KW-0460">Magnesium</keyword>
<evidence type="ECO:0000256" key="12">
    <source>
        <dbReference type="ARBA" id="ARBA00022723"/>
    </source>
</evidence>
<dbReference type="InterPro" id="IPR017961">
    <property type="entry name" value="DNA_pol_Y-fam_little_finger"/>
</dbReference>
<dbReference type="EC" id="2.7.7.7" evidence="5"/>
<dbReference type="SUPFAM" id="SSF100879">
    <property type="entry name" value="Lesion bypass DNA polymerase (Y-family), little finger domain"/>
    <property type="match status" value="1"/>
</dbReference>
<evidence type="ECO:0000256" key="13">
    <source>
        <dbReference type="ARBA" id="ARBA00022737"/>
    </source>
</evidence>
<keyword evidence="9" id="KW-0808">Transferase</keyword>
<keyword evidence="11" id="KW-0235">DNA replication</keyword>
<reference evidence="29" key="3">
    <citation type="submission" date="2025-09" db="UniProtKB">
        <authorList>
            <consortium name="Ensembl"/>
        </authorList>
    </citation>
    <scope>IDENTIFICATION</scope>
</reference>
<dbReference type="AlphaFoldDB" id="A0A669EJI9"/>
<keyword evidence="18" id="KW-0239">DNA-directed DNA polymerase</keyword>
<keyword evidence="21" id="KW-0539">Nucleus</keyword>
<keyword evidence="19" id="KW-0238">DNA-binding</keyword>
<keyword evidence="16" id="KW-0862">Zinc</keyword>
<keyword evidence="14" id="KW-0227">DNA damage</keyword>
<accession>A0A669EJI9</accession>
<dbReference type="Pfam" id="PF00817">
    <property type="entry name" value="IMS"/>
    <property type="match status" value="1"/>
</dbReference>
<dbReference type="InterPro" id="IPR043502">
    <property type="entry name" value="DNA/RNA_pol_sf"/>
</dbReference>
<dbReference type="FunFam" id="1.10.150.810:FF:000001">
    <property type="entry name" value="DNA polymerase kappa"/>
    <property type="match status" value="1"/>
</dbReference>
<evidence type="ECO:0000256" key="25">
    <source>
        <dbReference type="ARBA" id="ARBA00075994"/>
    </source>
</evidence>
<gene>
    <name evidence="29" type="primary">POLK</name>
    <name evidence="29" type="synonym">polk</name>
</gene>
<evidence type="ECO:0000256" key="2">
    <source>
        <dbReference type="ARBA" id="ARBA00001946"/>
    </source>
</evidence>
<dbReference type="GO" id="GO:0042276">
    <property type="term" value="P:error-prone translesion synthesis"/>
    <property type="evidence" value="ECO:0007669"/>
    <property type="project" value="TreeGrafter"/>
</dbReference>
<name>A0A669EJI9_ORENI</name>
<keyword evidence="26" id="KW-0175">Coiled coil</keyword>
<comment type="similarity">
    <text evidence="4">Belongs to the DNA polymerase type-Y family.</text>
</comment>
<dbReference type="InterPro" id="IPR043128">
    <property type="entry name" value="Rev_trsase/Diguanyl_cyclase"/>
</dbReference>
<dbReference type="Gene3D" id="1.10.150.810">
    <property type="match status" value="2"/>
</dbReference>
<reference evidence="30" key="1">
    <citation type="submission" date="2012-01" db="EMBL/GenBank/DDBJ databases">
        <title>The Genome Sequence of Oreochromis niloticus (Nile Tilapia).</title>
        <authorList>
            <consortium name="Broad Institute Genome Assembly Team"/>
            <consortium name="Broad Institute Sequencing Platform"/>
            <person name="Di Palma F."/>
            <person name="Johnson J."/>
            <person name="Lander E.S."/>
            <person name="Lindblad-Toh K."/>
        </authorList>
    </citation>
    <scope>NUCLEOTIDE SEQUENCE [LARGE SCALE GENOMIC DNA]</scope>
</reference>
<dbReference type="Gene3D" id="3.30.70.270">
    <property type="match status" value="2"/>
</dbReference>
<dbReference type="Gene3D" id="3.30.1490.100">
    <property type="entry name" value="DNA polymerase, Y-family, little finger domain"/>
    <property type="match status" value="1"/>
</dbReference>
<dbReference type="SUPFAM" id="SSF56672">
    <property type="entry name" value="DNA/RNA polymerases"/>
    <property type="match status" value="1"/>
</dbReference>
<evidence type="ECO:0000256" key="17">
    <source>
        <dbReference type="ARBA" id="ARBA00022842"/>
    </source>
</evidence>
<evidence type="ECO:0000259" key="28">
    <source>
        <dbReference type="PROSITE" id="PS50173"/>
    </source>
</evidence>
<dbReference type="GO" id="GO:0005634">
    <property type="term" value="C:nucleus"/>
    <property type="evidence" value="ECO:0007669"/>
    <property type="project" value="UniProtKB-SubCell"/>
</dbReference>
<comment type="subcellular location">
    <subcellularLocation>
        <location evidence="3">Nucleus</location>
    </subcellularLocation>
</comment>
<evidence type="ECO:0000256" key="16">
    <source>
        <dbReference type="ARBA" id="ARBA00022833"/>
    </source>
</evidence>
<dbReference type="GO" id="GO:0003887">
    <property type="term" value="F:DNA-directed DNA polymerase activity"/>
    <property type="evidence" value="ECO:0007669"/>
    <property type="project" value="UniProtKB-KW"/>
</dbReference>
<feature type="compositionally biased region" description="Basic and acidic residues" evidence="27">
    <location>
        <begin position="422"/>
        <end position="435"/>
    </location>
</feature>
<keyword evidence="20" id="KW-0234">DNA repair</keyword>
<evidence type="ECO:0000256" key="26">
    <source>
        <dbReference type="SAM" id="Coils"/>
    </source>
</evidence>
<keyword evidence="30" id="KW-1185">Reference proteome</keyword>
<comment type="catalytic activity">
    <reaction evidence="23">
        <text>DNA(n) + a 2'-deoxyribonucleoside 5'-triphosphate = DNA(n+1) + diphosphate</text>
        <dbReference type="Rhea" id="RHEA:22508"/>
        <dbReference type="Rhea" id="RHEA-COMP:17339"/>
        <dbReference type="Rhea" id="RHEA-COMP:17340"/>
        <dbReference type="ChEBI" id="CHEBI:33019"/>
        <dbReference type="ChEBI" id="CHEBI:61560"/>
        <dbReference type="ChEBI" id="CHEBI:173112"/>
        <dbReference type="EC" id="2.7.7.7"/>
    </reaction>
</comment>
<evidence type="ECO:0000313" key="30">
    <source>
        <dbReference type="Proteomes" id="UP000005207"/>
    </source>
</evidence>
<dbReference type="InterPro" id="IPR022880">
    <property type="entry name" value="DNApol_IV"/>
</dbReference>
<keyword evidence="8" id="KW-0237">DNA synthesis</keyword>
<evidence type="ECO:0000256" key="24">
    <source>
        <dbReference type="ARBA" id="ARBA00054552"/>
    </source>
</evidence>
<protein>
    <recommendedName>
        <fullName evidence="6">DNA polymerase kappa</fullName>
        <ecNumber evidence="5">2.7.7.7</ecNumber>
    </recommendedName>
    <alternativeName>
        <fullName evidence="25">DINB protein</fullName>
    </alternativeName>
</protein>
<dbReference type="GO" id="GO:0008270">
    <property type="term" value="F:zinc ion binding"/>
    <property type="evidence" value="ECO:0007669"/>
    <property type="project" value="UniProtKB-KW"/>
</dbReference>
<feature type="domain" description="UmuC" evidence="28">
    <location>
        <begin position="101"/>
        <end position="270"/>
    </location>
</feature>
<evidence type="ECO:0000256" key="9">
    <source>
        <dbReference type="ARBA" id="ARBA00022679"/>
    </source>
</evidence>
<evidence type="ECO:0000256" key="7">
    <source>
        <dbReference type="ARBA" id="ARBA00022457"/>
    </source>
</evidence>
<dbReference type="PANTHER" id="PTHR11076">
    <property type="entry name" value="DNA REPAIR POLYMERASE UMUC / TRANSFERASE FAMILY MEMBER"/>
    <property type="match status" value="1"/>
</dbReference>
<keyword evidence="13" id="KW-0677">Repeat</keyword>
<keyword evidence="22" id="KW-0704">Schiff base</keyword>
<dbReference type="Ensembl" id="ENSONIT00000038695.1">
    <property type="protein sequence ID" value="ENSONIP00000073043.1"/>
    <property type="gene ID" value="ENSONIG00000016130.2"/>
</dbReference>
<evidence type="ECO:0000256" key="1">
    <source>
        <dbReference type="ARBA" id="ARBA00001936"/>
    </source>
</evidence>
<dbReference type="Gene3D" id="3.40.1170.60">
    <property type="match status" value="1"/>
</dbReference>
<organism evidence="29 30">
    <name type="scientific">Oreochromis niloticus</name>
    <name type="common">Nile tilapia</name>
    <name type="synonym">Tilapia nilotica</name>
    <dbReference type="NCBI Taxonomy" id="8128"/>
    <lineage>
        <taxon>Eukaryota</taxon>
        <taxon>Metazoa</taxon>
        <taxon>Chordata</taxon>
        <taxon>Craniata</taxon>
        <taxon>Vertebrata</taxon>
        <taxon>Euteleostomi</taxon>
        <taxon>Actinopterygii</taxon>
        <taxon>Neopterygii</taxon>
        <taxon>Teleostei</taxon>
        <taxon>Neoteleostei</taxon>
        <taxon>Acanthomorphata</taxon>
        <taxon>Ovalentaria</taxon>
        <taxon>Cichlomorphae</taxon>
        <taxon>Cichliformes</taxon>
        <taxon>Cichlidae</taxon>
        <taxon>African cichlids</taxon>
        <taxon>Pseudocrenilabrinae</taxon>
        <taxon>Oreochromini</taxon>
        <taxon>Oreochromis</taxon>
    </lineage>
</organism>
<dbReference type="NCBIfam" id="NF002677">
    <property type="entry name" value="PRK02406.1"/>
    <property type="match status" value="1"/>
</dbReference>
<evidence type="ECO:0000256" key="6">
    <source>
        <dbReference type="ARBA" id="ARBA00016178"/>
    </source>
</evidence>
<dbReference type="InterPro" id="IPR050116">
    <property type="entry name" value="DNA_polymerase-Y"/>
</dbReference>
<dbReference type="GO" id="GO:0003684">
    <property type="term" value="F:damaged DNA binding"/>
    <property type="evidence" value="ECO:0007669"/>
    <property type="project" value="InterPro"/>
</dbReference>
<dbReference type="Proteomes" id="UP000005207">
    <property type="component" value="Linkage group LG12"/>
</dbReference>
<comment type="cofactor">
    <cofactor evidence="1">
        <name>Mn(2+)</name>
        <dbReference type="ChEBI" id="CHEBI:29035"/>
    </cofactor>
</comment>
<dbReference type="PROSITE" id="PS50173">
    <property type="entry name" value="UMUC"/>
    <property type="match status" value="1"/>
</dbReference>
<dbReference type="FunFam" id="3.30.1490.100:FF:000005">
    <property type="entry name" value="DNA polymerase kappa"/>
    <property type="match status" value="1"/>
</dbReference>
<dbReference type="InterPro" id="IPR001126">
    <property type="entry name" value="UmuC"/>
</dbReference>
<evidence type="ECO:0000256" key="8">
    <source>
        <dbReference type="ARBA" id="ARBA00022634"/>
    </source>
</evidence>
<evidence type="ECO:0000256" key="4">
    <source>
        <dbReference type="ARBA" id="ARBA00010945"/>
    </source>
</evidence>
<dbReference type="FunFam" id="1.10.150.810:FF:000002">
    <property type="entry name" value="Polymerase (DNA directed) kappa"/>
    <property type="match status" value="1"/>
</dbReference>
<dbReference type="GO" id="GO:0006281">
    <property type="term" value="P:DNA repair"/>
    <property type="evidence" value="ECO:0007669"/>
    <property type="project" value="UniProtKB-KW"/>
</dbReference>
<evidence type="ECO:0000256" key="15">
    <source>
        <dbReference type="ARBA" id="ARBA00022771"/>
    </source>
</evidence>
<comment type="cofactor">
    <cofactor evidence="2">
        <name>Mg(2+)</name>
        <dbReference type="ChEBI" id="CHEBI:18420"/>
    </cofactor>
</comment>
<evidence type="ECO:0000256" key="19">
    <source>
        <dbReference type="ARBA" id="ARBA00023125"/>
    </source>
</evidence>
<evidence type="ECO:0000256" key="5">
    <source>
        <dbReference type="ARBA" id="ARBA00012417"/>
    </source>
</evidence>
<evidence type="ECO:0000256" key="10">
    <source>
        <dbReference type="ARBA" id="ARBA00022695"/>
    </source>
</evidence>
<keyword evidence="7" id="KW-0515">Mutator protein</keyword>
<dbReference type="Pfam" id="PF11799">
    <property type="entry name" value="IMS_C"/>
    <property type="match status" value="1"/>
</dbReference>
<evidence type="ECO:0000256" key="11">
    <source>
        <dbReference type="ARBA" id="ARBA00022705"/>
    </source>
</evidence>
<dbReference type="FunFam" id="1.10.150.20:FF:000039">
    <property type="entry name" value="Polymerase (DNA directed) kappa"/>
    <property type="match status" value="1"/>
</dbReference>
<feature type="coiled-coil region" evidence="26">
    <location>
        <begin position="70"/>
        <end position="97"/>
    </location>
</feature>
<reference evidence="29" key="2">
    <citation type="submission" date="2025-08" db="UniProtKB">
        <authorList>
            <consortium name="Ensembl"/>
        </authorList>
    </citation>
    <scope>IDENTIFICATION</scope>
</reference>
<comment type="function">
    <text evidence="24">DNA polymerase specifically involved in DNA repair. Plays an important role in translesion synthesis, where the normal high-fidelity DNA polymerases cannot proceed and DNA synthesis stalls. Depending on the context, it inserts the correct base, but causes frequent base transitions, transversions and frameshifts. Lacks 3'-5' proofreading exonuclease activity. Forms a Schiff base with 5'-deoxyribose phosphate at abasic sites, but does not have lyase activity.</text>
</comment>